<dbReference type="EMBL" id="BAABLO010000012">
    <property type="protein sequence ID" value="GAA4728946.1"/>
    <property type="molecule type" value="Genomic_DNA"/>
</dbReference>
<protein>
    <submittedName>
        <fullName evidence="1">Pyridoxamine 5'-phosphate oxidase family protein</fullName>
    </submittedName>
</protein>
<evidence type="ECO:0000313" key="2">
    <source>
        <dbReference type="Proteomes" id="UP001500556"/>
    </source>
</evidence>
<proteinExistence type="predicted"/>
<dbReference type="InterPro" id="IPR012349">
    <property type="entry name" value="Split_barrel_FMN-bd"/>
</dbReference>
<organism evidence="1 2">
    <name type="scientific">Pedococcus ginsenosidimutans</name>
    <dbReference type="NCBI Taxonomy" id="490570"/>
    <lineage>
        <taxon>Bacteria</taxon>
        <taxon>Bacillati</taxon>
        <taxon>Actinomycetota</taxon>
        <taxon>Actinomycetes</taxon>
        <taxon>Micrococcales</taxon>
        <taxon>Intrasporangiaceae</taxon>
        <taxon>Pedococcus</taxon>
    </lineage>
</organism>
<dbReference type="Pfam" id="PF12900">
    <property type="entry name" value="Pyridox_ox_2"/>
    <property type="match status" value="1"/>
</dbReference>
<gene>
    <name evidence="1" type="ORF">GCM10025782_29680</name>
</gene>
<evidence type="ECO:0000313" key="1">
    <source>
        <dbReference type="EMBL" id="GAA4728946.1"/>
    </source>
</evidence>
<dbReference type="Proteomes" id="UP001500556">
    <property type="component" value="Unassembled WGS sequence"/>
</dbReference>
<accession>A0ABP8YH14</accession>
<reference evidence="2" key="1">
    <citation type="journal article" date="2019" name="Int. J. Syst. Evol. Microbiol.">
        <title>The Global Catalogue of Microorganisms (GCM) 10K type strain sequencing project: providing services to taxonomists for standard genome sequencing and annotation.</title>
        <authorList>
            <consortium name="The Broad Institute Genomics Platform"/>
            <consortium name="The Broad Institute Genome Sequencing Center for Infectious Disease"/>
            <person name="Wu L."/>
            <person name="Ma J."/>
        </authorList>
    </citation>
    <scope>NUCLEOTIDE SEQUENCE [LARGE SCALE GENOMIC DNA]</scope>
    <source>
        <strain evidence="2">JCM 18961</strain>
    </source>
</reference>
<dbReference type="InterPro" id="IPR024747">
    <property type="entry name" value="Pyridox_Oxase-rel"/>
</dbReference>
<dbReference type="RefSeq" id="WP_345504531.1">
    <property type="nucleotide sequence ID" value="NZ_BAABLO010000012.1"/>
</dbReference>
<dbReference type="Gene3D" id="2.30.110.10">
    <property type="entry name" value="Electron Transport, Fmn-binding Protein, Chain A"/>
    <property type="match status" value="1"/>
</dbReference>
<keyword evidence="2" id="KW-1185">Reference proteome</keyword>
<sequence>MTDTDRTPPATEPTDHTGMRVLTLQDCLARLGSAPVGRVAFVLDGEIAVLPVNHTLDGLDICFRTAGGSKIQAAVDGDRVSFQVDGFDPARRWGWSVLLHGTAGIVDDDQQVARLVSISRPPWVAMDASSTRWVRISTREVTGRETFGS</sequence>
<dbReference type="SUPFAM" id="SSF50475">
    <property type="entry name" value="FMN-binding split barrel"/>
    <property type="match status" value="1"/>
</dbReference>
<name>A0ABP8YH14_9MICO</name>
<comment type="caution">
    <text evidence="1">The sequence shown here is derived from an EMBL/GenBank/DDBJ whole genome shotgun (WGS) entry which is preliminary data.</text>
</comment>